<organism evidence="1 2">
    <name type="scientific">Paraprevotella xylaniphila YIT 11841</name>
    <dbReference type="NCBI Taxonomy" id="762982"/>
    <lineage>
        <taxon>Bacteria</taxon>
        <taxon>Pseudomonadati</taxon>
        <taxon>Bacteroidota</taxon>
        <taxon>Bacteroidia</taxon>
        <taxon>Bacteroidales</taxon>
        <taxon>Prevotellaceae</taxon>
        <taxon>Paraprevotella</taxon>
    </lineage>
</organism>
<dbReference type="STRING" id="762982.HMPREF9442_00616"/>
<sequence>MSFLFCFYWFEIHAKIAFQHKTSNKSAYKIHKPLTCQQKRQP</sequence>
<protein>
    <submittedName>
        <fullName evidence="1">Uncharacterized protein</fullName>
    </submittedName>
</protein>
<proteinExistence type="predicted"/>
<keyword evidence="2" id="KW-1185">Reference proteome</keyword>
<accession>F3QR22</accession>
<evidence type="ECO:0000313" key="2">
    <source>
        <dbReference type="Proteomes" id="UP000005546"/>
    </source>
</evidence>
<dbReference type="AlphaFoldDB" id="F3QR22"/>
<name>F3QR22_9BACT</name>
<gene>
    <name evidence="1" type="ORF">HMPREF9442_00616</name>
</gene>
<dbReference type="HOGENOM" id="CLU_3255357_0_0_10"/>
<reference evidence="1 2" key="1">
    <citation type="submission" date="2011-02" db="EMBL/GenBank/DDBJ databases">
        <authorList>
            <person name="Weinstock G."/>
            <person name="Sodergren E."/>
            <person name="Clifton S."/>
            <person name="Fulton L."/>
            <person name="Fulton B."/>
            <person name="Courtney L."/>
            <person name="Fronick C."/>
            <person name="Harrison M."/>
            <person name="Strong C."/>
            <person name="Farmer C."/>
            <person name="Delahaunty K."/>
            <person name="Markovic C."/>
            <person name="Hall O."/>
            <person name="Minx P."/>
            <person name="Tomlinson C."/>
            <person name="Mitreva M."/>
            <person name="Hou S."/>
            <person name="Chen J."/>
            <person name="Wollam A."/>
            <person name="Pepin K.H."/>
            <person name="Johnson M."/>
            <person name="Bhonagiri V."/>
            <person name="Zhang X."/>
            <person name="Suruliraj S."/>
            <person name="Warren W."/>
            <person name="Chinwalla A."/>
            <person name="Mardis E.R."/>
            <person name="Wilson R.K."/>
        </authorList>
    </citation>
    <scope>NUCLEOTIDE SEQUENCE [LARGE SCALE GENOMIC DNA]</scope>
    <source>
        <strain evidence="1 2">YIT 11841</strain>
    </source>
</reference>
<dbReference type="EMBL" id="AFBR01000020">
    <property type="protein sequence ID" value="EGG56275.1"/>
    <property type="molecule type" value="Genomic_DNA"/>
</dbReference>
<dbReference type="Proteomes" id="UP000005546">
    <property type="component" value="Unassembled WGS sequence"/>
</dbReference>
<evidence type="ECO:0000313" key="1">
    <source>
        <dbReference type="EMBL" id="EGG56275.1"/>
    </source>
</evidence>
<comment type="caution">
    <text evidence="1">The sequence shown here is derived from an EMBL/GenBank/DDBJ whole genome shotgun (WGS) entry which is preliminary data.</text>
</comment>